<feature type="domain" description="PA14" evidence="2">
    <location>
        <begin position="256"/>
        <end position="392"/>
    </location>
</feature>
<sequence length="623" mass="67865">MIKRKTTTKRGVLLAGIVLMCSTGVSLAQTPAPQAAAIPLDNLSAFKNPGKSWQIAGGVTADLDDENELETVEGTGVLVNEPSRRKKGTDLVTNMEHGDVDLELDYMMAKGSNSGIYLQGRYEVQLEDSWGVKKPTSANNGAIYERWDESRPNGQKGFQGYAPRQNVSKAPGLWQNLKISFQAPRFDASGKKIENAKILRAVLNGVTIHENVELFGPTRGAMGDGEVPTGPLRLQGDHGAVAFRNIKVTNYGKPRPELVNLQYKVYKGRFEAEPRYDSIPPEAEGTSVALTSEISPFPNDFLVRYTGTLRVKEPGEYTFNLNAGGGGGMMKINNQVVIPIDARNQRGTVTLPAGDMPFELVYSKIVEWGRPSLGIAVVGPGIREYVIGDQPAGGNNSQGPILVDAPVNTILRSFMDLPVENEDGRSGVRVVHAVNVGSPEKVHYTYDMDKGNMIQVWRGEFLDATPMWYSRGDGSSRPVGAVQHFGQPSFALAKLASPQAAWVKDSAGTGYRPGGYDTDKMDQPTFNYKLYGTTVKDAIRVMEGGKGLHREVTVQNPVENLYARLAEGSTIEELSKDMYLVDGKSYYIKVDDAGAGKPVVRDANGQKELIVPVRGKLSYSIIF</sequence>
<dbReference type="InterPro" id="IPR010496">
    <property type="entry name" value="AL/BT2_dom"/>
</dbReference>
<comment type="caution">
    <text evidence="3">The sequence shown here is derived from an EMBL/GenBank/DDBJ whole genome shotgun (WGS) entry which is preliminary data.</text>
</comment>
<dbReference type="Pfam" id="PF06439">
    <property type="entry name" value="3keto-disac_hyd"/>
    <property type="match status" value="1"/>
</dbReference>
<dbReference type="SUPFAM" id="SSF56988">
    <property type="entry name" value="Anthrax protective antigen"/>
    <property type="match status" value="1"/>
</dbReference>
<dbReference type="Proteomes" id="UP001500552">
    <property type="component" value="Unassembled WGS sequence"/>
</dbReference>
<evidence type="ECO:0000256" key="1">
    <source>
        <dbReference type="SAM" id="SignalP"/>
    </source>
</evidence>
<reference evidence="4" key="1">
    <citation type="journal article" date="2019" name="Int. J. Syst. Evol. Microbiol.">
        <title>The Global Catalogue of Microorganisms (GCM) 10K type strain sequencing project: providing services to taxonomists for standard genome sequencing and annotation.</title>
        <authorList>
            <consortium name="The Broad Institute Genomics Platform"/>
            <consortium name="The Broad Institute Genome Sequencing Center for Infectious Disease"/>
            <person name="Wu L."/>
            <person name="Ma J."/>
        </authorList>
    </citation>
    <scope>NUCLEOTIDE SEQUENCE [LARGE SCALE GENOMIC DNA]</scope>
    <source>
        <strain evidence="4">JCM 17926</strain>
    </source>
</reference>
<dbReference type="Gene3D" id="2.60.120.380">
    <property type="match status" value="1"/>
</dbReference>
<evidence type="ECO:0000259" key="2">
    <source>
        <dbReference type="PROSITE" id="PS51820"/>
    </source>
</evidence>
<keyword evidence="1" id="KW-0732">Signal</keyword>
<proteinExistence type="predicted"/>
<organism evidence="3 4">
    <name type="scientific">Pontibacter saemangeumensis</name>
    <dbReference type="NCBI Taxonomy" id="1084525"/>
    <lineage>
        <taxon>Bacteria</taxon>
        <taxon>Pseudomonadati</taxon>
        <taxon>Bacteroidota</taxon>
        <taxon>Cytophagia</taxon>
        <taxon>Cytophagales</taxon>
        <taxon>Hymenobacteraceae</taxon>
        <taxon>Pontibacter</taxon>
    </lineage>
</organism>
<name>A0ABP8M3D5_9BACT</name>
<feature type="signal peptide" evidence="1">
    <location>
        <begin position="1"/>
        <end position="28"/>
    </location>
</feature>
<dbReference type="RefSeq" id="WP_345161569.1">
    <property type="nucleotide sequence ID" value="NZ_BAABHC010000029.1"/>
</dbReference>
<feature type="chain" id="PRO_5046612359" description="PA14 domain-containing protein" evidence="1">
    <location>
        <begin position="29"/>
        <end position="623"/>
    </location>
</feature>
<dbReference type="InterPro" id="IPR037524">
    <property type="entry name" value="PA14/GLEYA"/>
</dbReference>
<keyword evidence="4" id="KW-1185">Reference proteome</keyword>
<dbReference type="InterPro" id="IPR011658">
    <property type="entry name" value="PA14_dom"/>
</dbReference>
<dbReference type="PROSITE" id="PS51820">
    <property type="entry name" value="PA14"/>
    <property type="match status" value="1"/>
</dbReference>
<dbReference type="Gene3D" id="2.60.120.560">
    <property type="entry name" value="Exo-inulinase, domain 1"/>
    <property type="match status" value="1"/>
</dbReference>
<dbReference type="EMBL" id="BAABHC010000029">
    <property type="protein sequence ID" value="GAA4441222.1"/>
    <property type="molecule type" value="Genomic_DNA"/>
</dbReference>
<gene>
    <name evidence="3" type="ORF">GCM10023188_39500</name>
</gene>
<protein>
    <recommendedName>
        <fullName evidence="2">PA14 domain-containing protein</fullName>
    </recommendedName>
</protein>
<dbReference type="SMART" id="SM00758">
    <property type="entry name" value="PA14"/>
    <property type="match status" value="1"/>
</dbReference>
<accession>A0ABP8M3D5</accession>
<dbReference type="Pfam" id="PF07691">
    <property type="entry name" value="PA14"/>
    <property type="match status" value="1"/>
</dbReference>
<evidence type="ECO:0000313" key="3">
    <source>
        <dbReference type="EMBL" id="GAA4441222.1"/>
    </source>
</evidence>
<evidence type="ECO:0000313" key="4">
    <source>
        <dbReference type="Proteomes" id="UP001500552"/>
    </source>
</evidence>